<dbReference type="EMBL" id="JAAIJR010000004">
    <property type="protein sequence ID" value="NEX19063.1"/>
    <property type="molecule type" value="Genomic_DNA"/>
</dbReference>
<protein>
    <submittedName>
        <fullName evidence="2">RNA ligase family protein</fullName>
    </submittedName>
</protein>
<dbReference type="RefSeq" id="WP_164651955.1">
    <property type="nucleotide sequence ID" value="NZ_JAAIJR010000004.1"/>
</dbReference>
<keyword evidence="3" id="KW-1185">Reference proteome</keyword>
<gene>
    <name evidence="2" type="ORF">G3480_01835</name>
</gene>
<dbReference type="GO" id="GO:0016874">
    <property type="term" value="F:ligase activity"/>
    <property type="evidence" value="ECO:0007669"/>
    <property type="project" value="UniProtKB-KW"/>
</dbReference>
<comment type="caution">
    <text evidence="2">The sequence shown here is derived from an EMBL/GenBank/DDBJ whole genome shotgun (WGS) entry which is preliminary data.</text>
</comment>
<dbReference type="InterPro" id="IPR021122">
    <property type="entry name" value="RNA_ligase_dom_REL/Rnl2"/>
</dbReference>
<dbReference type="Proteomes" id="UP000471640">
    <property type="component" value="Unassembled WGS sequence"/>
</dbReference>
<evidence type="ECO:0000313" key="2">
    <source>
        <dbReference type="EMBL" id="NEX19063.1"/>
    </source>
</evidence>
<accession>A0A6P1DPI4</accession>
<feature type="domain" description="RNA ligase" evidence="1">
    <location>
        <begin position="39"/>
        <end position="202"/>
    </location>
</feature>
<dbReference type="AlphaFoldDB" id="A0A6P1DPI4"/>
<dbReference type="InterPro" id="IPR052732">
    <property type="entry name" value="Cell-binding_unc_protein"/>
</dbReference>
<evidence type="ECO:0000313" key="3">
    <source>
        <dbReference type="Proteomes" id="UP000471640"/>
    </source>
</evidence>
<dbReference type="PANTHER" id="PTHR43883:SF1">
    <property type="entry name" value="GLUCONOKINASE"/>
    <property type="match status" value="1"/>
</dbReference>
<keyword evidence="2" id="KW-0436">Ligase</keyword>
<proteinExistence type="predicted"/>
<reference evidence="2 3" key="2">
    <citation type="submission" date="2020-02" db="EMBL/GenBank/DDBJ databases">
        <title>Genome sequences of Thiorhodococcus mannitoliphagus and Thiorhodococcus minor, purple sulfur photosynthetic bacteria in the gammaproteobacterial family, Chromatiaceae.</title>
        <authorList>
            <person name="Aviles F.A."/>
            <person name="Meyer T.E."/>
            <person name="Kyndt J.A."/>
        </authorList>
    </citation>
    <scope>NUCLEOTIDE SEQUENCE [LARGE SCALE GENOMIC DNA]</scope>
    <source>
        <strain evidence="2 3">DSM 18266</strain>
    </source>
</reference>
<evidence type="ECO:0000259" key="1">
    <source>
        <dbReference type="Pfam" id="PF09414"/>
    </source>
</evidence>
<dbReference type="Pfam" id="PF09414">
    <property type="entry name" value="RNA_ligase"/>
    <property type="match status" value="1"/>
</dbReference>
<dbReference type="PANTHER" id="PTHR43883">
    <property type="entry name" value="SLR0207 PROTEIN"/>
    <property type="match status" value="1"/>
</dbReference>
<sequence>MTDFFRFPHTPHLIWLGQGEPRDDKVLSPAEADALLQSEVVIEEKIDGANLGFSIDPEGGIRAQNRGQYLLPPFGGQFARLGAWLAAHEDVLFDALDSHLIAFGEWCAAKHSLDYEALPDWWLVFDVYDRRERRFWSTERRDAWAQRQGLCVIPAIGRGQFALPDLRSLLDSQRSRYRDGPLEGLVIRMQDTRWLRQRVKLVHPDFTQQIQDHWRRQGLVWNRLAMPVLPRQSGG</sequence>
<dbReference type="SUPFAM" id="SSF56091">
    <property type="entry name" value="DNA ligase/mRNA capping enzyme, catalytic domain"/>
    <property type="match status" value="1"/>
</dbReference>
<reference evidence="3" key="1">
    <citation type="journal article" date="2020" name="Microbiol. Resour. Announc.">
        <title>Draft Genome Sequences of Thiorhodococcus mannitoliphagus and Thiorhodococcus minor, Purple Sulfur Photosynthetic Bacteria in the Gammaproteobacterial Family Chromatiaceae.</title>
        <authorList>
            <person name="Aviles F.A."/>
            <person name="Meyer T.E."/>
            <person name="Kyndt J.A."/>
        </authorList>
    </citation>
    <scope>NUCLEOTIDE SEQUENCE [LARGE SCALE GENOMIC DNA]</scope>
    <source>
        <strain evidence="3">DSM 18266</strain>
    </source>
</reference>
<organism evidence="2 3">
    <name type="scientific">Thiorhodococcus mannitoliphagus</name>
    <dbReference type="NCBI Taxonomy" id="329406"/>
    <lineage>
        <taxon>Bacteria</taxon>
        <taxon>Pseudomonadati</taxon>
        <taxon>Pseudomonadota</taxon>
        <taxon>Gammaproteobacteria</taxon>
        <taxon>Chromatiales</taxon>
        <taxon>Chromatiaceae</taxon>
        <taxon>Thiorhodococcus</taxon>
    </lineage>
</organism>
<dbReference type="Gene3D" id="3.30.470.30">
    <property type="entry name" value="DNA ligase/mRNA capping enzyme"/>
    <property type="match status" value="1"/>
</dbReference>
<name>A0A6P1DPI4_9GAMM</name>